<dbReference type="Proteomes" id="UP000594263">
    <property type="component" value="Unplaced"/>
</dbReference>
<dbReference type="GO" id="GO:0000775">
    <property type="term" value="C:chromosome, centromeric region"/>
    <property type="evidence" value="ECO:0007669"/>
    <property type="project" value="InterPro"/>
</dbReference>
<protein>
    <recommendedName>
        <fullName evidence="4">Shugoshin C-terminal domain-containing protein</fullName>
    </recommendedName>
</protein>
<dbReference type="PANTHER" id="PTHR34373:SF8">
    <property type="entry name" value="SHUGOSHIN"/>
    <property type="match status" value="1"/>
</dbReference>
<feature type="domain" description="Shugoshin C-terminal" evidence="4">
    <location>
        <begin position="238"/>
        <end position="262"/>
    </location>
</feature>
<dbReference type="InterPro" id="IPR011515">
    <property type="entry name" value="Shugoshin_C"/>
</dbReference>
<feature type="compositionally biased region" description="Basic and acidic residues" evidence="3">
    <location>
        <begin position="125"/>
        <end position="161"/>
    </location>
</feature>
<feature type="region of interest" description="Disordered" evidence="3">
    <location>
        <begin position="125"/>
        <end position="194"/>
    </location>
</feature>
<dbReference type="GO" id="GO:0005634">
    <property type="term" value="C:nucleus"/>
    <property type="evidence" value="ECO:0007669"/>
    <property type="project" value="InterPro"/>
</dbReference>
<comment type="similarity">
    <text evidence="1">Belongs to the shugoshin family.</text>
</comment>
<dbReference type="GO" id="GO:0045144">
    <property type="term" value="P:meiotic sister chromatid segregation"/>
    <property type="evidence" value="ECO:0007669"/>
    <property type="project" value="InterPro"/>
</dbReference>
<proteinExistence type="inferred from homology"/>
<dbReference type="EnsemblPlants" id="Kaladp0056s0093.1.v1.1">
    <property type="protein sequence ID" value="Kaladp0056s0093.1.v1.1"/>
    <property type="gene ID" value="Kaladp0056s0093.v1.1"/>
</dbReference>
<keyword evidence="2" id="KW-0159">Chromosome partition</keyword>
<evidence type="ECO:0000313" key="5">
    <source>
        <dbReference type="EnsemblPlants" id="Kaladp0056s0093.1.v1.1"/>
    </source>
</evidence>
<evidence type="ECO:0000313" key="6">
    <source>
        <dbReference type="Proteomes" id="UP000594263"/>
    </source>
</evidence>
<dbReference type="GO" id="GO:0034090">
    <property type="term" value="P:maintenance of meiotic sister chromatid cohesion"/>
    <property type="evidence" value="ECO:0007669"/>
    <property type="project" value="InterPro"/>
</dbReference>
<organism evidence="5 6">
    <name type="scientific">Kalanchoe fedtschenkoi</name>
    <name type="common">Lavender scallops</name>
    <name type="synonym">South American air plant</name>
    <dbReference type="NCBI Taxonomy" id="63787"/>
    <lineage>
        <taxon>Eukaryota</taxon>
        <taxon>Viridiplantae</taxon>
        <taxon>Streptophyta</taxon>
        <taxon>Embryophyta</taxon>
        <taxon>Tracheophyta</taxon>
        <taxon>Spermatophyta</taxon>
        <taxon>Magnoliopsida</taxon>
        <taxon>eudicotyledons</taxon>
        <taxon>Gunneridae</taxon>
        <taxon>Pentapetalae</taxon>
        <taxon>Saxifragales</taxon>
        <taxon>Crassulaceae</taxon>
        <taxon>Kalanchoe</taxon>
    </lineage>
</organism>
<evidence type="ECO:0000256" key="1">
    <source>
        <dbReference type="ARBA" id="ARBA00010845"/>
    </source>
</evidence>
<accession>A0A7N0U758</accession>
<evidence type="ECO:0000259" key="4">
    <source>
        <dbReference type="Pfam" id="PF07557"/>
    </source>
</evidence>
<name>A0A7N0U758_KALFE</name>
<keyword evidence="6" id="KW-1185">Reference proteome</keyword>
<dbReference type="Pfam" id="PF07557">
    <property type="entry name" value="Shugoshin_C"/>
    <property type="match status" value="1"/>
</dbReference>
<dbReference type="OMA" id="MKDYINH"/>
<evidence type="ECO:0000256" key="3">
    <source>
        <dbReference type="SAM" id="MobiDB-lite"/>
    </source>
</evidence>
<dbReference type="PANTHER" id="PTHR34373">
    <property type="entry name" value="SHUGOSHIN 2"/>
    <property type="match status" value="1"/>
</dbReference>
<sequence length="264" mass="29894">MNTQGVAPKLSHGNFERKIFSDITNSLEPPRSGCQGDLLQPLDADKLLKENLAMMKLIEDKNKLIELSGVELQRMRIHLQKLKLQNWTLAQSNTQMQAEVHVGRQRLKSLQHELACKEAMLKAKRTQEDKKDAEASKVASEVKDETANIHEPRVVKNDKSGHNTRSRTIRSRSMSSSTAVKQASEQETAETKRPCLRRQSARFKSEQCENVFEIEDAKFSASHDKSQTPPRRSSIGGGRPLRRAAGKVQSYKEIPLNIKMRRAN</sequence>
<feature type="compositionally biased region" description="Basic and acidic residues" evidence="3">
    <location>
        <begin position="216"/>
        <end position="226"/>
    </location>
</feature>
<dbReference type="InterPro" id="IPR044693">
    <property type="entry name" value="SGO_plant"/>
</dbReference>
<reference evidence="5" key="1">
    <citation type="submission" date="2021-01" db="UniProtKB">
        <authorList>
            <consortium name="EnsemblPlants"/>
        </authorList>
    </citation>
    <scope>IDENTIFICATION</scope>
</reference>
<dbReference type="Gramene" id="Kaladp0056s0093.1.v1.1">
    <property type="protein sequence ID" value="Kaladp0056s0093.1.v1.1"/>
    <property type="gene ID" value="Kaladp0056s0093.v1.1"/>
</dbReference>
<evidence type="ECO:0000256" key="2">
    <source>
        <dbReference type="ARBA" id="ARBA00022829"/>
    </source>
</evidence>
<dbReference type="AlphaFoldDB" id="A0A7N0U758"/>
<feature type="region of interest" description="Disordered" evidence="3">
    <location>
        <begin position="216"/>
        <end position="249"/>
    </location>
</feature>